<evidence type="ECO:0000259" key="1">
    <source>
        <dbReference type="Pfam" id="PF08240"/>
    </source>
</evidence>
<reference evidence="2 3" key="1">
    <citation type="journal article" date="2021" name="Elife">
        <title>Chloroplast acquisition without the gene transfer in kleptoplastic sea slugs, Plakobranchus ocellatus.</title>
        <authorList>
            <person name="Maeda T."/>
            <person name="Takahashi S."/>
            <person name="Yoshida T."/>
            <person name="Shimamura S."/>
            <person name="Takaki Y."/>
            <person name="Nagai Y."/>
            <person name="Toyoda A."/>
            <person name="Suzuki Y."/>
            <person name="Arimoto A."/>
            <person name="Ishii H."/>
            <person name="Satoh N."/>
            <person name="Nishiyama T."/>
            <person name="Hasebe M."/>
            <person name="Maruyama T."/>
            <person name="Minagawa J."/>
            <person name="Obokata J."/>
            <person name="Shigenobu S."/>
        </authorList>
    </citation>
    <scope>NUCLEOTIDE SEQUENCE [LARGE SCALE GENOMIC DNA]</scope>
</reference>
<comment type="caution">
    <text evidence="2">The sequence shown here is derived from an EMBL/GenBank/DDBJ whole genome shotgun (WGS) entry which is preliminary data.</text>
</comment>
<dbReference type="Gene3D" id="3.90.180.10">
    <property type="entry name" value="Medium-chain alcohol dehydrogenases, catalytic domain"/>
    <property type="match status" value="1"/>
</dbReference>
<dbReference type="EMBL" id="BLXT01000370">
    <property type="protein sequence ID" value="GFN76267.1"/>
    <property type="molecule type" value="Genomic_DNA"/>
</dbReference>
<keyword evidence="3" id="KW-1185">Reference proteome</keyword>
<dbReference type="Proteomes" id="UP000735302">
    <property type="component" value="Unassembled WGS sequence"/>
</dbReference>
<dbReference type="PANTHER" id="PTHR43677:SF3">
    <property type="entry name" value="PROSTAGLANDIN REDUCTASE 3"/>
    <property type="match status" value="1"/>
</dbReference>
<dbReference type="InterPro" id="IPR011032">
    <property type="entry name" value="GroES-like_sf"/>
</dbReference>
<accession>A0AAV3Y217</accession>
<dbReference type="GO" id="GO:0005739">
    <property type="term" value="C:mitochondrion"/>
    <property type="evidence" value="ECO:0007669"/>
    <property type="project" value="TreeGrafter"/>
</dbReference>
<evidence type="ECO:0000313" key="2">
    <source>
        <dbReference type="EMBL" id="GFN76267.1"/>
    </source>
</evidence>
<dbReference type="GO" id="GO:0016491">
    <property type="term" value="F:oxidoreductase activity"/>
    <property type="evidence" value="ECO:0007669"/>
    <property type="project" value="TreeGrafter"/>
</dbReference>
<feature type="domain" description="Alcohol dehydrogenase-like N-terminal" evidence="1">
    <location>
        <begin position="37"/>
        <end position="102"/>
    </location>
</feature>
<dbReference type="Pfam" id="PF08240">
    <property type="entry name" value="ADH_N"/>
    <property type="match status" value="1"/>
</dbReference>
<dbReference type="AlphaFoldDB" id="A0AAV3Y217"/>
<name>A0AAV3Y217_9GAST</name>
<gene>
    <name evidence="2" type="ORF">PoB_000277300</name>
</gene>
<dbReference type="PANTHER" id="PTHR43677">
    <property type="entry name" value="SHORT-CHAIN DEHYDROGENASE/REDUCTASE"/>
    <property type="match status" value="1"/>
</dbReference>
<protein>
    <submittedName>
        <fullName evidence="2">Zinc-binding alcohol dehydrogenase domain-containing protein 2-like</fullName>
    </submittedName>
</protein>
<evidence type="ECO:0000313" key="3">
    <source>
        <dbReference type="Proteomes" id="UP000735302"/>
    </source>
</evidence>
<dbReference type="SUPFAM" id="SSF50129">
    <property type="entry name" value="GroES-like"/>
    <property type="match status" value="1"/>
</dbReference>
<sequence>MSSRAIPAQMRQIMVKKLGNKFREVTEVVHVPVPKPGPKQVLVRTSYVAINASDIMFSSGFYTPGAQPPFPAGLEAMGEIVLTGEGSKLKVGQNVVFSKFGSFSEYLCVYLHIVRGVGGTVVSEFALRSAEILLSRVRAPLPAP</sequence>
<organism evidence="2 3">
    <name type="scientific">Plakobranchus ocellatus</name>
    <dbReference type="NCBI Taxonomy" id="259542"/>
    <lineage>
        <taxon>Eukaryota</taxon>
        <taxon>Metazoa</taxon>
        <taxon>Spiralia</taxon>
        <taxon>Lophotrochozoa</taxon>
        <taxon>Mollusca</taxon>
        <taxon>Gastropoda</taxon>
        <taxon>Heterobranchia</taxon>
        <taxon>Euthyneura</taxon>
        <taxon>Panpulmonata</taxon>
        <taxon>Sacoglossa</taxon>
        <taxon>Placobranchoidea</taxon>
        <taxon>Plakobranchidae</taxon>
        <taxon>Plakobranchus</taxon>
    </lineage>
</organism>
<dbReference type="InterPro" id="IPR013154">
    <property type="entry name" value="ADH-like_N"/>
</dbReference>
<dbReference type="InterPro" id="IPR051397">
    <property type="entry name" value="Zn-ADH-like_protein"/>
</dbReference>
<proteinExistence type="predicted"/>